<sequence>MAKVDESDPQILQIMTTEHFVLQTARAATIQEASQCANLFLTTVSSAAIALGFVAQVTRMGGPFVLFSLILLPCLYFLGLVTFVRAVQVAIEDMVHARGMARIRHYYVEHAPVMEHYLIHSTHDDQSAVRVDKGLRSSPWQFFVTAAGMVSVISSAIAGVFSSVVVTSVIGPAIPLSVILGLLIFGASILLLRRYHLQSWAAAEQKLVVRFPDPKE</sequence>
<evidence type="ECO:0000256" key="1">
    <source>
        <dbReference type="SAM" id="Phobius"/>
    </source>
</evidence>
<organism evidence="2 3">
    <name type="scientific">Mesorhizobium salmacidum</name>
    <dbReference type="NCBI Taxonomy" id="3015171"/>
    <lineage>
        <taxon>Bacteria</taxon>
        <taxon>Pseudomonadati</taxon>
        <taxon>Pseudomonadota</taxon>
        <taxon>Alphaproteobacteria</taxon>
        <taxon>Hyphomicrobiales</taxon>
        <taxon>Phyllobacteriaceae</taxon>
        <taxon>Mesorhizobium</taxon>
    </lineage>
</organism>
<dbReference type="RefSeq" id="WP_337108722.1">
    <property type="nucleotide sequence ID" value="NZ_JAPYKS010000026.1"/>
</dbReference>
<proteinExistence type="predicted"/>
<dbReference type="EMBL" id="JAPYKS010000026">
    <property type="protein sequence ID" value="MEI9412309.1"/>
    <property type="molecule type" value="Genomic_DNA"/>
</dbReference>
<evidence type="ECO:0008006" key="4">
    <source>
        <dbReference type="Google" id="ProtNLM"/>
    </source>
</evidence>
<evidence type="ECO:0000313" key="3">
    <source>
        <dbReference type="Proteomes" id="UP001387293"/>
    </source>
</evidence>
<gene>
    <name evidence="2" type="ORF">O7A60_26665</name>
</gene>
<dbReference type="Proteomes" id="UP001387293">
    <property type="component" value="Unassembled WGS sequence"/>
</dbReference>
<keyword evidence="1" id="KW-1133">Transmembrane helix</keyword>
<name>A0ABU8L5R1_9HYPH</name>
<feature type="transmembrane region" description="Helical" evidence="1">
    <location>
        <begin position="64"/>
        <end position="84"/>
    </location>
</feature>
<accession>A0ABU8L5R1</accession>
<keyword evidence="1" id="KW-0812">Transmembrane</keyword>
<reference evidence="2 3" key="1">
    <citation type="submission" date="2022-12" db="EMBL/GenBank/DDBJ databases">
        <authorList>
            <person name="Muema E."/>
        </authorList>
    </citation>
    <scope>NUCLEOTIDE SEQUENCE [LARGE SCALE GENOMIC DNA]</scope>
    <source>
        <strain evidence="3">1326</strain>
    </source>
</reference>
<evidence type="ECO:0000313" key="2">
    <source>
        <dbReference type="EMBL" id="MEI9412309.1"/>
    </source>
</evidence>
<keyword evidence="3" id="KW-1185">Reference proteome</keyword>
<feature type="transmembrane region" description="Helical" evidence="1">
    <location>
        <begin position="36"/>
        <end position="58"/>
    </location>
</feature>
<feature type="transmembrane region" description="Helical" evidence="1">
    <location>
        <begin position="173"/>
        <end position="192"/>
    </location>
</feature>
<comment type="caution">
    <text evidence="2">The sequence shown here is derived from an EMBL/GenBank/DDBJ whole genome shotgun (WGS) entry which is preliminary data.</text>
</comment>
<keyword evidence="1" id="KW-0472">Membrane</keyword>
<protein>
    <recommendedName>
        <fullName evidence="4">ABC transmembrane type-1 domain-containing protein</fullName>
    </recommendedName>
</protein>
<feature type="transmembrane region" description="Helical" evidence="1">
    <location>
        <begin position="140"/>
        <end position="161"/>
    </location>
</feature>